<feature type="signal peptide" evidence="1">
    <location>
        <begin position="1"/>
        <end position="20"/>
    </location>
</feature>
<dbReference type="Gene3D" id="1.10.238.10">
    <property type="entry name" value="EF-hand"/>
    <property type="match status" value="1"/>
</dbReference>
<dbReference type="AlphaFoldDB" id="A0A8J7LV23"/>
<gene>
    <name evidence="3" type="ORF">JF290_02125</name>
</gene>
<comment type="caution">
    <text evidence="3">The sequence shown here is derived from an EMBL/GenBank/DDBJ whole genome shotgun (WGS) entry which is preliminary data.</text>
</comment>
<evidence type="ECO:0000256" key="1">
    <source>
        <dbReference type="SAM" id="SignalP"/>
    </source>
</evidence>
<dbReference type="InterPro" id="IPR018247">
    <property type="entry name" value="EF_Hand_1_Ca_BS"/>
</dbReference>
<keyword evidence="4" id="KW-1185">Reference proteome</keyword>
<reference evidence="3" key="1">
    <citation type="submission" date="2020-12" db="EMBL/GenBank/DDBJ databases">
        <title>Sedimentitalea sp. nov., isolated from sand in Incheon.</title>
        <authorList>
            <person name="Kim W."/>
        </authorList>
    </citation>
    <scope>NUCLEOTIDE SEQUENCE</scope>
    <source>
        <strain evidence="3">CAU 1593</strain>
    </source>
</reference>
<evidence type="ECO:0000259" key="2">
    <source>
        <dbReference type="Pfam" id="PF13202"/>
    </source>
</evidence>
<dbReference type="RefSeq" id="WP_199023074.1">
    <property type="nucleotide sequence ID" value="NZ_JAELVR010000001.1"/>
</dbReference>
<dbReference type="GO" id="GO:0005509">
    <property type="term" value="F:calcium ion binding"/>
    <property type="evidence" value="ECO:0007669"/>
    <property type="project" value="InterPro"/>
</dbReference>
<feature type="domain" description="EF-hand" evidence="2">
    <location>
        <begin position="47"/>
        <end position="65"/>
    </location>
</feature>
<dbReference type="SUPFAM" id="SSF47473">
    <property type="entry name" value="EF-hand"/>
    <property type="match status" value="1"/>
</dbReference>
<sequence length="77" mass="7925">MKPIFLSAVMAGGLATWAVAATELDTNGDGMLTLDEVQTVYPEITAETFSAMDANADGALDETEIAAAQDAGMMPKG</sequence>
<protein>
    <recommendedName>
        <fullName evidence="2">EF-hand domain-containing protein</fullName>
    </recommendedName>
</protein>
<feature type="chain" id="PRO_5035209681" description="EF-hand domain-containing protein" evidence="1">
    <location>
        <begin position="21"/>
        <end position="77"/>
    </location>
</feature>
<feature type="domain" description="EF-hand" evidence="2">
    <location>
        <begin position="23"/>
        <end position="40"/>
    </location>
</feature>
<keyword evidence="1" id="KW-0732">Signal</keyword>
<accession>A0A8J7LV23</accession>
<name>A0A8J7LV23_9RHOB</name>
<dbReference type="EMBL" id="JAELVR010000001">
    <property type="protein sequence ID" value="MBJ6370311.1"/>
    <property type="molecule type" value="Genomic_DNA"/>
</dbReference>
<dbReference type="Proteomes" id="UP000619079">
    <property type="component" value="Unassembled WGS sequence"/>
</dbReference>
<dbReference type="Pfam" id="PF13202">
    <property type="entry name" value="EF-hand_5"/>
    <property type="match status" value="2"/>
</dbReference>
<dbReference type="InterPro" id="IPR002048">
    <property type="entry name" value="EF_hand_dom"/>
</dbReference>
<dbReference type="InterPro" id="IPR011992">
    <property type="entry name" value="EF-hand-dom_pair"/>
</dbReference>
<evidence type="ECO:0000313" key="4">
    <source>
        <dbReference type="Proteomes" id="UP000619079"/>
    </source>
</evidence>
<proteinExistence type="predicted"/>
<organism evidence="3 4">
    <name type="scientific">Sedimentitalea arenosa</name>
    <dbReference type="NCBI Taxonomy" id="2798803"/>
    <lineage>
        <taxon>Bacteria</taxon>
        <taxon>Pseudomonadati</taxon>
        <taxon>Pseudomonadota</taxon>
        <taxon>Alphaproteobacteria</taxon>
        <taxon>Rhodobacterales</taxon>
        <taxon>Paracoccaceae</taxon>
        <taxon>Sedimentitalea</taxon>
    </lineage>
</organism>
<evidence type="ECO:0000313" key="3">
    <source>
        <dbReference type="EMBL" id="MBJ6370311.1"/>
    </source>
</evidence>
<dbReference type="PROSITE" id="PS00018">
    <property type="entry name" value="EF_HAND_1"/>
    <property type="match status" value="2"/>
</dbReference>